<evidence type="ECO:0000313" key="1">
    <source>
        <dbReference type="EMBL" id="GHG18769.1"/>
    </source>
</evidence>
<proteinExistence type="predicted"/>
<dbReference type="RefSeq" id="WP_191312472.1">
    <property type="nucleotide sequence ID" value="NZ_BNAW01000017.1"/>
</dbReference>
<comment type="caution">
    <text evidence="1">The sequence shown here is derived from an EMBL/GenBank/DDBJ whole genome shotgun (WGS) entry which is preliminary data.</text>
</comment>
<evidence type="ECO:0008006" key="3">
    <source>
        <dbReference type="Google" id="ProtNLM"/>
    </source>
</evidence>
<dbReference type="EMBL" id="BNAW01000017">
    <property type="protein sequence ID" value="GHG18769.1"/>
    <property type="molecule type" value="Genomic_DNA"/>
</dbReference>
<organism evidence="1 2">
    <name type="scientific">Amycolatopsis bullii</name>
    <dbReference type="NCBI Taxonomy" id="941987"/>
    <lineage>
        <taxon>Bacteria</taxon>
        <taxon>Bacillati</taxon>
        <taxon>Actinomycetota</taxon>
        <taxon>Actinomycetes</taxon>
        <taxon>Pseudonocardiales</taxon>
        <taxon>Pseudonocardiaceae</taxon>
        <taxon>Amycolatopsis</taxon>
    </lineage>
</organism>
<dbReference type="InterPro" id="IPR026349">
    <property type="entry name" value="CHP04255"/>
</dbReference>
<gene>
    <name evidence="1" type="ORF">GCM10017567_41550</name>
</gene>
<protein>
    <recommendedName>
        <fullName evidence="3">TIGR04255 family protein</fullName>
    </recommendedName>
</protein>
<evidence type="ECO:0000313" key="2">
    <source>
        <dbReference type="Proteomes" id="UP000649955"/>
    </source>
</evidence>
<sequence>MDRPLDLAPVEEVLLPHAPLITVLAQVRWPEVTHLKLNIDDVVTRVGERLADDYPLYLREKEFQLAITPRGPIQQESGTIYQFKSADQNWKVSLSQSFVTLDVKNYTSRKDFIGRFEQVLQAVDSAVKIPFVSRIGFRYVNRIEESDEYSQLTDHVQFAALGGGAVPLAKGVELNHSLSEAIYKKGDVQLLARSAHLPPGATTDPAISAASNRSWILDLDAFQEGEIEFNTADLATKMSDLASIAYSFFRWAIDDDFLRMYGGDV</sequence>
<keyword evidence="2" id="KW-1185">Reference proteome</keyword>
<name>A0ABQ3KFF5_9PSEU</name>
<dbReference type="NCBIfam" id="TIGR04255">
    <property type="entry name" value="sporadTIGR04255"/>
    <property type="match status" value="1"/>
</dbReference>
<dbReference type="Proteomes" id="UP000649955">
    <property type="component" value="Unassembled WGS sequence"/>
</dbReference>
<reference evidence="2" key="1">
    <citation type="journal article" date="2019" name="Int. J. Syst. Evol. Microbiol.">
        <title>The Global Catalogue of Microorganisms (GCM) 10K type strain sequencing project: providing services to taxonomists for standard genome sequencing and annotation.</title>
        <authorList>
            <consortium name="The Broad Institute Genomics Platform"/>
            <consortium name="The Broad Institute Genome Sequencing Center for Infectious Disease"/>
            <person name="Wu L."/>
            <person name="Ma J."/>
        </authorList>
    </citation>
    <scope>NUCLEOTIDE SEQUENCE [LARGE SCALE GENOMIC DNA]</scope>
    <source>
        <strain evidence="2">CGMCC 4.7680</strain>
    </source>
</reference>
<accession>A0ABQ3KFF5</accession>